<reference evidence="2 3" key="1">
    <citation type="journal article" date="2012" name="J. Bacteriol.">
        <title>Genome sequence of cold-adapted Pseudomonas mandelii strain JR-1.</title>
        <authorList>
            <person name="Jang S.H."/>
            <person name="Kim J."/>
            <person name="Kim J."/>
            <person name="Hong S."/>
            <person name="Lee C."/>
        </authorList>
    </citation>
    <scope>NUCLEOTIDE SEQUENCE [LARGE SCALE GENOMIC DNA]</scope>
    <source>
        <strain evidence="2 3">JR-1</strain>
    </source>
</reference>
<dbReference type="InterPro" id="IPR007263">
    <property type="entry name" value="DCC1-like"/>
</dbReference>
<dbReference type="HOGENOM" id="CLU_435371_0_0_6"/>
<dbReference type="EMBL" id="CP005960">
    <property type="protein sequence ID" value="AHZ72412.1"/>
    <property type="molecule type" value="Genomic_DNA"/>
</dbReference>
<feature type="transmembrane region" description="Helical" evidence="1">
    <location>
        <begin position="273"/>
        <end position="293"/>
    </location>
</feature>
<protein>
    <recommendedName>
        <fullName evidence="4">DUF393 domain-containing protein</fullName>
    </recommendedName>
</protein>
<feature type="transmembrane region" description="Helical" evidence="1">
    <location>
        <begin position="248"/>
        <end position="266"/>
    </location>
</feature>
<organism evidence="2 3">
    <name type="scientific">Pseudomonas mandelii JR-1</name>
    <dbReference type="NCBI Taxonomy" id="1147786"/>
    <lineage>
        <taxon>Bacteria</taxon>
        <taxon>Pseudomonadati</taxon>
        <taxon>Pseudomonadota</taxon>
        <taxon>Gammaproteobacteria</taxon>
        <taxon>Pseudomonadales</taxon>
        <taxon>Pseudomonadaceae</taxon>
        <taxon>Pseudomonas</taxon>
    </lineage>
</organism>
<dbReference type="Pfam" id="PF04134">
    <property type="entry name" value="DCC1-like"/>
    <property type="match status" value="1"/>
</dbReference>
<dbReference type="RefSeq" id="WP_010456654.1">
    <property type="nucleotide sequence ID" value="NZ_CP005960.1"/>
</dbReference>
<accession>A0A024EHY4</accession>
<gene>
    <name evidence="2" type="ORF">OU5_5333</name>
</gene>
<keyword evidence="1" id="KW-0472">Membrane</keyword>
<feature type="transmembrane region" description="Helical" evidence="1">
    <location>
        <begin position="180"/>
        <end position="201"/>
    </location>
</feature>
<feature type="transmembrane region" description="Helical" evidence="1">
    <location>
        <begin position="12"/>
        <end position="34"/>
    </location>
</feature>
<dbReference type="OrthoDB" id="7023433at2"/>
<feature type="transmembrane region" description="Helical" evidence="1">
    <location>
        <begin position="454"/>
        <end position="471"/>
    </location>
</feature>
<feature type="transmembrane region" description="Helical" evidence="1">
    <location>
        <begin position="85"/>
        <end position="116"/>
    </location>
</feature>
<dbReference type="AlphaFoldDB" id="A0A024EHY4"/>
<name>A0A024EHY4_9PSED</name>
<feature type="transmembrane region" description="Helical" evidence="1">
    <location>
        <begin position="54"/>
        <end position="73"/>
    </location>
</feature>
<sequence>MTLPFYTQMCVFYLFSFAAVYAILRFIPAAPVIAEQWGKKLLIKAFPPVSDNEHYKFSILRALFGLILLLRATNIQLLLLPEERLGLIGLFSALDIIASFMLMVGLFTQVALAFSIFVMWQVGESVLGTSTLGNDIAAILSVLLLLTSAGKYLSVDALIIKRWNVSPAVLLYTKAPPDKITIALAKFAALFSYWLVCVYSLSMHINEPAWTTGIAGPLLLSNNFMSQWHAGFEAIFVSHNLATLIAKYTLWLMMAWYATILPFTLLGGLWRKYVIVWALMFFSLSMFVLNLGSLGEIEFVLWAAIFWPSLGVSSKPKLLLFYDDKCNMCDKTVQVLTYLDVFNRIRLMPVSKSADQLLKYNISNEEALTDLYGVNEETGKTFGGYDLYCKLAIHLVLLWPVSPLLWLGRLFGTGAGIYRIIAVRRRELFGVCTLARPKVNHDIQSTPVNRPSRLSIAVVAHVMLLGTIYFFSIPAPYIGITGSSSAGTSAAHFYGIAPINVFNKTDLRMSENWFTLTDVESNTLLPYFNENGERLPYHKSDRVYFGYTLRFRRGEIDSTDCAFDRQQVSIDYLTRTWLIRSSTHHQPRQFTYTQYYQPIADNGSLLENLYTPGKRVVRCTQTYEVSIQ</sequence>
<dbReference type="KEGG" id="pman:OU5_5333"/>
<dbReference type="GO" id="GO:0015035">
    <property type="term" value="F:protein-disulfide reductase activity"/>
    <property type="evidence" value="ECO:0007669"/>
    <property type="project" value="InterPro"/>
</dbReference>
<evidence type="ECO:0000256" key="1">
    <source>
        <dbReference type="SAM" id="Phobius"/>
    </source>
</evidence>
<feature type="transmembrane region" description="Helical" evidence="1">
    <location>
        <begin position="136"/>
        <end position="159"/>
    </location>
</feature>
<dbReference type="Proteomes" id="UP000026913">
    <property type="component" value="Chromosome"/>
</dbReference>
<evidence type="ECO:0000313" key="2">
    <source>
        <dbReference type="EMBL" id="AHZ72412.1"/>
    </source>
</evidence>
<keyword evidence="1" id="KW-0812">Transmembrane</keyword>
<evidence type="ECO:0008006" key="4">
    <source>
        <dbReference type="Google" id="ProtNLM"/>
    </source>
</evidence>
<proteinExistence type="predicted"/>
<evidence type="ECO:0000313" key="3">
    <source>
        <dbReference type="Proteomes" id="UP000026913"/>
    </source>
</evidence>
<keyword evidence="1" id="KW-1133">Transmembrane helix</keyword>